<dbReference type="GO" id="GO:0009055">
    <property type="term" value="F:electron transfer activity"/>
    <property type="evidence" value="ECO:0007669"/>
    <property type="project" value="InterPro"/>
</dbReference>
<dbReference type="InterPro" id="IPR011444">
    <property type="entry name" value="DUF1549"/>
</dbReference>
<feature type="domain" description="DUF1553" evidence="2">
    <location>
        <begin position="659"/>
        <end position="914"/>
    </location>
</feature>
<name>A0AAU7CKA6_9BACT</name>
<dbReference type="Pfam" id="PF07587">
    <property type="entry name" value="PSD1"/>
    <property type="match status" value="1"/>
</dbReference>
<reference evidence="4" key="1">
    <citation type="submission" date="2024-05" db="EMBL/GenBank/DDBJ databases">
        <title>Planctomycetes of the genus Singulisphaera possess chitinolytic capabilities.</title>
        <authorList>
            <person name="Ivanova A."/>
        </authorList>
    </citation>
    <scope>NUCLEOTIDE SEQUENCE</scope>
    <source>
        <strain evidence="4">Ch08T</strain>
    </source>
</reference>
<feature type="domain" description="Cytochrome C Planctomycete-type" evidence="3">
    <location>
        <begin position="340"/>
        <end position="399"/>
    </location>
</feature>
<evidence type="ECO:0000259" key="2">
    <source>
        <dbReference type="Pfam" id="PF07587"/>
    </source>
</evidence>
<evidence type="ECO:0000259" key="1">
    <source>
        <dbReference type="Pfam" id="PF07583"/>
    </source>
</evidence>
<organism evidence="4">
    <name type="scientific">Singulisphaera sp. Ch08</name>
    <dbReference type="NCBI Taxonomy" id="3120278"/>
    <lineage>
        <taxon>Bacteria</taxon>
        <taxon>Pseudomonadati</taxon>
        <taxon>Planctomycetota</taxon>
        <taxon>Planctomycetia</taxon>
        <taxon>Isosphaerales</taxon>
        <taxon>Isosphaeraceae</taxon>
        <taxon>Singulisphaera</taxon>
    </lineage>
</organism>
<dbReference type="RefSeq" id="WP_406697868.1">
    <property type="nucleotide sequence ID" value="NZ_CP155447.1"/>
</dbReference>
<dbReference type="GO" id="GO:0020037">
    <property type="term" value="F:heme binding"/>
    <property type="evidence" value="ECO:0007669"/>
    <property type="project" value="InterPro"/>
</dbReference>
<feature type="domain" description="DUF1549" evidence="1">
    <location>
        <begin position="429"/>
        <end position="596"/>
    </location>
</feature>
<dbReference type="InterPro" id="IPR022655">
    <property type="entry name" value="DUF1553"/>
</dbReference>
<dbReference type="SUPFAM" id="SSF46626">
    <property type="entry name" value="Cytochrome c"/>
    <property type="match status" value="1"/>
</dbReference>
<dbReference type="EMBL" id="CP155447">
    <property type="protein sequence ID" value="XBH05071.1"/>
    <property type="molecule type" value="Genomic_DNA"/>
</dbReference>
<dbReference type="Pfam" id="PF07583">
    <property type="entry name" value="PSCyt2"/>
    <property type="match status" value="1"/>
</dbReference>
<dbReference type="AlphaFoldDB" id="A0AAU7CKA6"/>
<dbReference type="InterPro" id="IPR011429">
    <property type="entry name" value="Cyt_c_Planctomycete-type"/>
</dbReference>
<dbReference type="InterPro" id="IPR036909">
    <property type="entry name" value="Cyt_c-like_dom_sf"/>
</dbReference>
<gene>
    <name evidence="4" type="ORF">V5E97_03360</name>
</gene>
<evidence type="ECO:0000259" key="3">
    <source>
        <dbReference type="Pfam" id="PF07635"/>
    </source>
</evidence>
<protein>
    <submittedName>
        <fullName evidence="4">DUF1553 domain-containing protein</fullName>
    </submittedName>
</protein>
<dbReference type="PANTHER" id="PTHR35889">
    <property type="entry name" value="CYCLOINULO-OLIGOSACCHARIDE FRUCTANOTRANSFERASE-RELATED"/>
    <property type="match status" value="1"/>
</dbReference>
<dbReference type="PANTHER" id="PTHR35889:SF3">
    <property type="entry name" value="F-BOX DOMAIN-CONTAINING PROTEIN"/>
    <property type="match status" value="1"/>
</dbReference>
<sequence length="999" mass="110379">MSSSPRLRPLVGGILVALGVVGGSGAGPDGSKQEPPPEPGLQVVPAVANDRIPKDRVLVEICEEGVPVDNTWSPKALEAKEWYTADAFGFSRIPHKYIDTGIREDRANPFLLRAVARVELPAGSHRLLLRGRGASRLLVDGTLLLNTPFPPPVTDGHAIIPDDSLNLAPDFRFAPPGNRESWTSFKSPGGTHLVILETIVGGKKGGVRRPEPGETVVAIATEGSESFRLLAPQVVVPYNDAGWKDYAAGESLAIARLDADRRAAAFQEHATEWERRRERGREWLSTTADPVVPALAKDVPAFNAIDRFLGEKLAVTTRPTDEKRTIDFPKQIRPILEAKCYSCHQGQKVRGKLRLDLSEGVRKGGASGEPAVVPGQPDESLLMDRVTSTDELEAMPPKGDRLSAQEVQLLRQWIAEGASWNSLHEQPITPLTDDLPFLRRVTLDTVGVIPTEAEAQHFLADSSPDKRARAIDRLLADPRWADHWMGYWQDVLAENPNILNPTLNNSGPFRWWIYESLLDNKPVDLFVTELIRMRGSLSLGGPAGFAMASQNDVPMAEKAVIVSAAFLGVQMKCARCHDAPAHQSTQQDLFELAALLGEKPIKLPTTSSVPLDKLHGQGRKSLIKVTLAPGTVVKPAWPFPEFAPADLLAADLPKDATPRDRLAALITGPGNERFAQVIANRAWKRLMGRGLVDPVDDWEKGTPSHPELLRHLGRELVRDEFDLKRLVRLILNSHAYQRASDLALTETSESFAARAQRRLSAEQIVDSLFHATGKPLETEEVNLDLDGRRAVTNSINLGKPRRAWQLASTSNERDRPSLALPRVQAVIDVLEAFGWRPSRQDAVTTRDTAPNLIQPAVLANGTMGVWLTRLSDDHGITALALEDQPLDRLVDRLFLRILTRRPTDEERKSVVAYLEDGYSDRRLEPAAPAPGTAPKERRAQRYVSWSNHLTEEANRIKVERQAEARRGDPPTDRLDASWRGRLEDVLWTMLNSPEFLFTP</sequence>
<evidence type="ECO:0000313" key="4">
    <source>
        <dbReference type="EMBL" id="XBH05071.1"/>
    </source>
</evidence>
<accession>A0AAU7CKA6</accession>
<dbReference type="Pfam" id="PF07635">
    <property type="entry name" value="PSCyt1"/>
    <property type="match status" value="1"/>
</dbReference>
<proteinExistence type="predicted"/>